<proteinExistence type="predicted"/>
<dbReference type="InterPro" id="IPR035986">
    <property type="entry name" value="PKD_dom_sf"/>
</dbReference>
<dbReference type="EMBL" id="JAPFQO010000010">
    <property type="protein sequence ID" value="MCX2741271.1"/>
    <property type="molecule type" value="Genomic_DNA"/>
</dbReference>
<dbReference type="CDD" id="cd00146">
    <property type="entry name" value="PKD"/>
    <property type="match status" value="1"/>
</dbReference>
<dbReference type="RefSeq" id="WP_266053403.1">
    <property type="nucleotide sequence ID" value="NZ_JAPFQO010000010.1"/>
</dbReference>
<dbReference type="SUPFAM" id="SSF49299">
    <property type="entry name" value="PKD domain"/>
    <property type="match status" value="1"/>
</dbReference>
<accession>A0ABT3RIF0</accession>
<dbReference type="Pfam" id="PF00801">
    <property type="entry name" value="PKD"/>
    <property type="match status" value="1"/>
</dbReference>
<gene>
    <name evidence="2" type="ORF">OO017_15030</name>
</gene>
<name>A0ABT3RIF0_9BACT</name>
<dbReference type="InterPro" id="IPR013783">
    <property type="entry name" value="Ig-like_fold"/>
</dbReference>
<keyword evidence="3" id="KW-1185">Reference proteome</keyword>
<dbReference type="Proteomes" id="UP001207228">
    <property type="component" value="Unassembled WGS sequence"/>
</dbReference>
<reference evidence="2 3" key="1">
    <citation type="submission" date="2022-11" db="EMBL/GenBank/DDBJ databases">
        <title>The characterization of three novel Bacteroidetes species and genomic analysis of their roles in tidal elemental geochemical cycles.</title>
        <authorList>
            <person name="Ma K.-J."/>
        </authorList>
    </citation>
    <scope>NUCLEOTIDE SEQUENCE [LARGE SCALE GENOMIC DNA]</scope>
    <source>
        <strain evidence="2 3">M82</strain>
    </source>
</reference>
<feature type="domain" description="PKD" evidence="1">
    <location>
        <begin position="508"/>
        <end position="566"/>
    </location>
</feature>
<evidence type="ECO:0000313" key="2">
    <source>
        <dbReference type="EMBL" id="MCX2741271.1"/>
    </source>
</evidence>
<dbReference type="InterPro" id="IPR000601">
    <property type="entry name" value="PKD_dom"/>
</dbReference>
<dbReference type="SUPFAM" id="SSF101898">
    <property type="entry name" value="NHL repeat"/>
    <property type="match status" value="1"/>
</dbReference>
<dbReference type="InterPro" id="IPR052918">
    <property type="entry name" value="Motility_Chemotaxis_Reg"/>
</dbReference>
<comment type="caution">
    <text evidence="2">The sequence shown here is derived from an EMBL/GenBank/DDBJ whole genome shotgun (WGS) entry which is preliminary data.</text>
</comment>
<dbReference type="InterPro" id="IPR022409">
    <property type="entry name" value="PKD/Chitinase_dom"/>
</dbReference>
<evidence type="ECO:0000313" key="3">
    <source>
        <dbReference type="Proteomes" id="UP001207228"/>
    </source>
</evidence>
<protein>
    <submittedName>
        <fullName evidence="2">Gliding motility-associated C-terminal domain-containing protein</fullName>
    </submittedName>
</protein>
<dbReference type="PANTHER" id="PTHR35580:SF1">
    <property type="entry name" value="PHYTASE-LIKE DOMAIN-CONTAINING PROTEIN"/>
    <property type="match status" value="1"/>
</dbReference>
<dbReference type="Pfam" id="PF13585">
    <property type="entry name" value="CHU_C"/>
    <property type="match status" value="1"/>
</dbReference>
<organism evidence="2 3">
    <name type="scientific">Pontibacter anaerobius</name>
    <dbReference type="NCBI Taxonomy" id="2993940"/>
    <lineage>
        <taxon>Bacteria</taxon>
        <taxon>Pseudomonadati</taxon>
        <taxon>Bacteroidota</taxon>
        <taxon>Cytophagia</taxon>
        <taxon>Cytophagales</taxon>
        <taxon>Hymenobacteraceae</taxon>
        <taxon>Pontibacter</taxon>
    </lineage>
</organism>
<dbReference type="Gene3D" id="2.80.10.50">
    <property type="match status" value="1"/>
</dbReference>
<dbReference type="SMART" id="SM00089">
    <property type="entry name" value="PKD"/>
    <property type="match status" value="1"/>
</dbReference>
<dbReference type="PANTHER" id="PTHR35580">
    <property type="entry name" value="CELL SURFACE GLYCOPROTEIN (S-LAYER PROTEIN)-LIKE PROTEIN"/>
    <property type="match status" value="1"/>
</dbReference>
<dbReference type="Gene3D" id="2.60.40.10">
    <property type="entry name" value="Immunoglobulins"/>
    <property type="match status" value="1"/>
</dbReference>
<evidence type="ECO:0000259" key="1">
    <source>
        <dbReference type="PROSITE" id="PS50093"/>
    </source>
</evidence>
<dbReference type="PROSITE" id="PS50093">
    <property type="entry name" value="PKD"/>
    <property type="match status" value="1"/>
</dbReference>
<dbReference type="InterPro" id="IPR026341">
    <property type="entry name" value="T9SS_type_B"/>
</dbReference>
<sequence length="661" mass="72139">MMAALSSVLAPSIFAQNFEWVKSAGGTKETATFPGKIYIDKNGNTYVTGTFHRKITFDKVDLVTSTVTSYGDIFIVKYAPDGKMLWVMQDGGTGTEYAQNIVVDANGDVYISGFFSKLFPSYSCEIGGVTLEVENNAHEYFVAKYDANGKFKWVRQTHNSGHTINPASQMVLDHQGNIIIQGTFKGEISIGGKSLKNDGKAFSLFTAKIDADGNALWATSQLSHIDYVQSSDQIMGDMLMATGLAADSGGNIYYTGIFKGKFDFPEGPVRSQDGDIFFVKLNENGQMIWRKFFGNGFNNFVSDLELDSNENPYLLLNTSQPKIGNVSNSKRWGAFVAKFDQNGNAYQINSLIENAHCTAMAIDGENKVYTIGHYNPQARIDCFLLNSTSSNNDAFLLSQDASGSLQWVKEIKGMFGIMTLDIQLDAAAENAYGLGYFRGDISFENTKVLNIGGANAGESGLFTDDMFIAKVNNIGVYAPPPSMSLSCEIPQEAEVGSNITLKANVGRSATSVTYRWDLGNGEVKTTTAPALYYAYSTPGTYPIIVSATDELGCTLTCSTTLIVSAPSPEPVIPDEVFVPEGIIIPNIFTPNGDGKNDVFVVKNYLEDKPFQLQIYNRWGKQVAFIPDGRSGWDGSGCSEGLYFYSISISGQEKKGWIELVR</sequence>
<dbReference type="NCBIfam" id="TIGR04131">
    <property type="entry name" value="Bac_Flav_CTERM"/>
    <property type="match status" value="1"/>
</dbReference>